<keyword evidence="6" id="KW-1185">Reference proteome</keyword>
<feature type="domain" description="DUF7707" evidence="4">
    <location>
        <begin position="22"/>
        <end position="124"/>
    </location>
</feature>
<feature type="region of interest" description="Disordered" evidence="1">
    <location>
        <begin position="114"/>
        <end position="142"/>
    </location>
</feature>
<dbReference type="EMBL" id="JAUEDM010000001">
    <property type="protein sequence ID" value="KAK3329373.1"/>
    <property type="molecule type" value="Genomic_DNA"/>
</dbReference>
<keyword evidence="2" id="KW-0812">Transmembrane</keyword>
<dbReference type="PANTHER" id="PTHR38118:SF2">
    <property type="entry name" value="CDP-ALCOHOL PHOSPHATIDYLTRANSFERASE PROTEIN"/>
    <property type="match status" value="1"/>
</dbReference>
<protein>
    <recommendedName>
        <fullName evidence="4">DUF7707 domain-containing protein</fullName>
    </recommendedName>
</protein>
<feature type="compositionally biased region" description="Low complexity" evidence="1">
    <location>
        <begin position="129"/>
        <end position="142"/>
    </location>
</feature>
<evidence type="ECO:0000259" key="4">
    <source>
        <dbReference type="Pfam" id="PF24808"/>
    </source>
</evidence>
<dbReference type="Proteomes" id="UP001283341">
    <property type="component" value="Unassembled WGS sequence"/>
</dbReference>
<evidence type="ECO:0000313" key="6">
    <source>
        <dbReference type="Proteomes" id="UP001283341"/>
    </source>
</evidence>
<accession>A0AAE0MF32</accession>
<dbReference type="Pfam" id="PF24808">
    <property type="entry name" value="DUF7707"/>
    <property type="match status" value="1"/>
</dbReference>
<proteinExistence type="predicted"/>
<feature type="chain" id="PRO_5041976295" description="DUF7707 domain-containing protein" evidence="3">
    <location>
        <begin position="20"/>
        <end position="197"/>
    </location>
</feature>
<dbReference type="PANTHER" id="PTHR38118">
    <property type="entry name" value="ANCHORED CELL WALL PROTEIN 11-RELATED"/>
    <property type="match status" value="1"/>
</dbReference>
<gene>
    <name evidence="5" type="ORF">B0H66DRAFT_596958</name>
</gene>
<organism evidence="5 6">
    <name type="scientific">Apodospora peruviana</name>
    <dbReference type="NCBI Taxonomy" id="516989"/>
    <lineage>
        <taxon>Eukaryota</taxon>
        <taxon>Fungi</taxon>
        <taxon>Dikarya</taxon>
        <taxon>Ascomycota</taxon>
        <taxon>Pezizomycotina</taxon>
        <taxon>Sordariomycetes</taxon>
        <taxon>Sordariomycetidae</taxon>
        <taxon>Sordariales</taxon>
        <taxon>Lasiosphaeriaceae</taxon>
        <taxon>Apodospora</taxon>
    </lineage>
</organism>
<keyword evidence="3" id="KW-0732">Signal</keyword>
<evidence type="ECO:0000256" key="2">
    <source>
        <dbReference type="SAM" id="Phobius"/>
    </source>
</evidence>
<sequence length="197" mass="20663">MVSFTTSLLALASAIVVTADYWIDPSSVSLGDRMVWCRDQTSACPIICQQVAPGPILVNNCEPETLMYGCLCSNGLQPNMSEYSMTIPYHTCQTWGTQCVKDCGSDSACQSSCREDHPCGAQNPTRVNSTSSTTMPATASASASGTKVYTGLAGETTDDSSSSNNDNKSAASALQFGQAYGLVVVMASLFAGFAIMV</sequence>
<reference evidence="5" key="2">
    <citation type="submission" date="2023-06" db="EMBL/GenBank/DDBJ databases">
        <authorList>
            <consortium name="Lawrence Berkeley National Laboratory"/>
            <person name="Haridas S."/>
            <person name="Hensen N."/>
            <person name="Bonometti L."/>
            <person name="Westerberg I."/>
            <person name="Brannstrom I.O."/>
            <person name="Guillou S."/>
            <person name="Cros-Aarteil S."/>
            <person name="Calhoun S."/>
            <person name="Kuo A."/>
            <person name="Mondo S."/>
            <person name="Pangilinan J."/>
            <person name="Riley R."/>
            <person name="Labutti K."/>
            <person name="Andreopoulos B."/>
            <person name="Lipzen A."/>
            <person name="Chen C."/>
            <person name="Yanf M."/>
            <person name="Daum C."/>
            <person name="Ng V."/>
            <person name="Clum A."/>
            <person name="Steindorff A."/>
            <person name="Ohm R."/>
            <person name="Martin F."/>
            <person name="Silar P."/>
            <person name="Natvig D."/>
            <person name="Lalanne C."/>
            <person name="Gautier V."/>
            <person name="Ament-Velasquez S.L."/>
            <person name="Kruys A."/>
            <person name="Hutchinson M.I."/>
            <person name="Powell A.J."/>
            <person name="Barry K."/>
            <person name="Miller A.N."/>
            <person name="Grigoriev I.V."/>
            <person name="Debuchy R."/>
            <person name="Gladieux P."/>
            <person name="Thoren M.H."/>
            <person name="Johannesson H."/>
        </authorList>
    </citation>
    <scope>NUCLEOTIDE SEQUENCE</scope>
    <source>
        <strain evidence="5">CBS 118394</strain>
    </source>
</reference>
<feature type="transmembrane region" description="Helical" evidence="2">
    <location>
        <begin position="179"/>
        <end position="196"/>
    </location>
</feature>
<name>A0AAE0MF32_9PEZI</name>
<evidence type="ECO:0000256" key="1">
    <source>
        <dbReference type="SAM" id="MobiDB-lite"/>
    </source>
</evidence>
<evidence type="ECO:0000313" key="5">
    <source>
        <dbReference type="EMBL" id="KAK3329373.1"/>
    </source>
</evidence>
<keyword evidence="2" id="KW-0472">Membrane</keyword>
<feature type="signal peptide" evidence="3">
    <location>
        <begin position="1"/>
        <end position="19"/>
    </location>
</feature>
<dbReference type="AlphaFoldDB" id="A0AAE0MF32"/>
<comment type="caution">
    <text evidence="5">The sequence shown here is derived from an EMBL/GenBank/DDBJ whole genome shotgun (WGS) entry which is preliminary data.</text>
</comment>
<keyword evidence="2" id="KW-1133">Transmembrane helix</keyword>
<reference evidence="5" key="1">
    <citation type="journal article" date="2023" name="Mol. Phylogenet. Evol.">
        <title>Genome-scale phylogeny and comparative genomics of the fungal order Sordariales.</title>
        <authorList>
            <person name="Hensen N."/>
            <person name="Bonometti L."/>
            <person name="Westerberg I."/>
            <person name="Brannstrom I.O."/>
            <person name="Guillou S."/>
            <person name="Cros-Aarteil S."/>
            <person name="Calhoun S."/>
            <person name="Haridas S."/>
            <person name="Kuo A."/>
            <person name="Mondo S."/>
            <person name="Pangilinan J."/>
            <person name="Riley R."/>
            <person name="LaButti K."/>
            <person name="Andreopoulos B."/>
            <person name="Lipzen A."/>
            <person name="Chen C."/>
            <person name="Yan M."/>
            <person name="Daum C."/>
            <person name="Ng V."/>
            <person name="Clum A."/>
            <person name="Steindorff A."/>
            <person name="Ohm R.A."/>
            <person name="Martin F."/>
            <person name="Silar P."/>
            <person name="Natvig D.O."/>
            <person name="Lalanne C."/>
            <person name="Gautier V."/>
            <person name="Ament-Velasquez S.L."/>
            <person name="Kruys A."/>
            <person name="Hutchinson M.I."/>
            <person name="Powell A.J."/>
            <person name="Barry K."/>
            <person name="Miller A.N."/>
            <person name="Grigoriev I.V."/>
            <person name="Debuchy R."/>
            <person name="Gladieux P."/>
            <person name="Hiltunen Thoren M."/>
            <person name="Johannesson H."/>
        </authorList>
    </citation>
    <scope>NUCLEOTIDE SEQUENCE</scope>
    <source>
        <strain evidence="5">CBS 118394</strain>
    </source>
</reference>
<evidence type="ECO:0000256" key="3">
    <source>
        <dbReference type="SAM" id="SignalP"/>
    </source>
</evidence>
<dbReference type="InterPro" id="IPR056124">
    <property type="entry name" value="DUF7707"/>
</dbReference>